<reference evidence="2 3" key="1">
    <citation type="submission" date="2021-06" db="EMBL/GenBank/DDBJ databases">
        <authorList>
            <person name="Palmer J.M."/>
        </authorList>
    </citation>
    <scope>NUCLEOTIDE SEQUENCE [LARGE SCALE GENOMIC DNA]</scope>
    <source>
        <strain evidence="3">if_2019</strain>
        <tissue evidence="2">Muscle</tissue>
    </source>
</reference>
<organism evidence="2 3">
    <name type="scientific">Ilyodon furcidens</name>
    <name type="common">goldbreast splitfin</name>
    <dbReference type="NCBI Taxonomy" id="33524"/>
    <lineage>
        <taxon>Eukaryota</taxon>
        <taxon>Metazoa</taxon>
        <taxon>Chordata</taxon>
        <taxon>Craniata</taxon>
        <taxon>Vertebrata</taxon>
        <taxon>Euteleostomi</taxon>
        <taxon>Actinopterygii</taxon>
        <taxon>Neopterygii</taxon>
        <taxon>Teleostei</taxon>
        <taxon>Neoteleostei</taxon>
        <taxon>Acanthomorphata</taxon>
        <taxon>Ovalentaria</taxon>
        <taxon>Atherinomorphae</taxon>
        <taxon>Cyprinodontiformes</taxon>
        <taxon>Goodeidae</taxon>
        <taxon>Ilyodon</taxon>
    </lineage>
</organism>
<dbReference type="EMBL" id="JAHRIQ010007143">
    <property type="protein sequence ID" value="MEQ2223365.1"/>
    <property type="molecule type" value="Genomic_DNA"/>
</dbReference>
<gene>
    <name evidence="2" type="ORF">ILYODFUR_036059</name>
</gene>
<comment type="caution">
    <text evidence="2">The sequence shown here is derived from an EMBL/GenBank/DDBJ whole genome shotgun (WGS) entry which is preliminary data.</text>
</comment>
<proteinExistence type="predicted"/>
<sequence length="102" mass="11355">MKKRAPNLLTPYHGHFLQCRPSLEPMGPQCLLASEARSPQKLSAATPPSTKQERTLLSWVTRKNGFQLEPVWSLLPTASQIHPVEPPTGKRPAGTWSEPPHK</sequence>
<evidence type="ECO:0000256" key="1">
    <source>
        <dbReference type="SAM" id="MobiDB-lite"/>
    </source>
</evidence>
<keyword evidence="3" id="KW-1185">Reference proteome</keyword>
<name>A0ABV0SRY9_9TELE</name>
<evidence type="ECO:0000313" key="3">
    <source>
        <dbReference type="Proteomes" id="UP001482620"/>
    </source>
</evidence>
<accession>A0ABV0SRY9</accession>
<evidence type="ECO:0000313" key="2">
    <source>
        <dbReference type="EMBL" id="MEQ2223365.1"/>
    </source>
</evidence>
<dbReference type="Proteomes" id="UP001482620">
    <property type="component" value="Unassembled WGS sequence"/>
</dbReference>
<feature type="region of interest" description="Disordered" evidence="1">
    <location>
        <begin position="80"/>
        <end position="102"/>
    </location>
</feature>
<protein>
    <submittedName>
        <fullName evidence="2">Uncharacterized protein</fullName>
    </submittedName>
</protein>